<sequence length="596" mass="64106">MTRDLVTAGACECQGTPARARAGRRPAAAPPAASRRPAVDMSTRAQASRAVCRLAAILAFATANAVNDDHGVPGVRAVRRRRGDRALRVRARARLQRGGRRMRAAAPAALRAPRVRHRGRARVRCARHRLPPLLPLRERLGRRARLPSGAWFDLERQACTRGAGTCYEPLCAGLPDGDYPDSSHECRRTLRCRGGELHAVVSCAGPCDPSAVCPPPRSGTVPLPAGDADFCSDEACSSLCQHAEDGAYADRSTGCREYFVCEARRVIRRGVCEPGLLFAGSAEGAGGCEPAERTSCPPPARSPCYNRPDGLHRDWRDCGSWFECRRERVVSRGACGTGLVFDGARCVPPEQFACEGPAPAAECELRPSGTYQDLESNCTRYFHCEGPLRTMMSCGAGQAFDGARCSEAAAARRECPSLQRDGCWGRADGRYRARGAGCRGYYACAAGEKAVYACAAGSAFDGDGCVPAPRALCTDDDYSCSARADGYHADIETDCRSYFYCEGGDRLATLTCLGGKIFDGRACVESTHHDCGGPRRSTIENGGERCEKDGFFVQQGTECRSYYFCVTGERTFLTCPTDQVFNGQVCVPAGQYSCPG</sequence>
<evidence type="ECO:0000313" key="2">
    <source>
        <dbReference type="Proteomes" id="UP001064048"/>
    </source>
</evidence>
<dbReference type="Proteomes" id="UP001064048">
    <property type="component" value="Chromosome 3"/>
</dbReference>
<proteinExistence type="predicted"/>
<evidence type="ECO:0000313" key="1">
    <source>
        <dbReference type="EMBL" id="KAI8428231.1"/>
    </source>
</evidence>
<keyword evidence="2" id="KW-1185">Reference proteome</keyword>
<organism evidence="1 2">
    <name type="scientific">Choristoneura fumiferana</name>
    <name type="common">Spruce budworm moth</name>
    <name type="synonym">Archips fumiferana</name>
    <dbReference type="NCBI Taxonomy" id="7141"/>
    <lineage>
        <taxon>Eukaryota</taxon>
        <taxon>Metazoa</taxon>
        <taxon>Ecdysozoa</taxon>
        <taxon>Arthropoda</taxon>
        <taxon>Hexapoda</taxon>
        <taxon>Insecta</taxon>
        <taxon>Pterygota</taxon>
        <taxon>Neoptera</taxon>
        <taxon>Endopterygota</taxon>
        <taxon>Lepidoptera</taxon>
        <taxon>Glossata</taxon>
        <taxon>Ditrysia</taxon>
        <taxon>Tortricoidea</taxon>
        <taxon>Tortricidae</taxon>
        <taxon>Tortricinae</taxon>
        <taxon>Choristoneura</taxon>
    </lineage>
</organism>
<protein>
    <submittedName>
        <fullName evidence="1">Uncharacterized protein</fullName>
    </submittedName>
</protein>
<name>A0ACC0JVK0_CHOFU</name>
<reference evidence="1 2" key="1">
    <citation type="journal article" date="2022" name="Genome Biol. Evol.">
        <title>The Spruce Budworm Genome: Reconstructing the Evolutionary History of Antifreeze Proteins.</title>
        <authorList>
            <person name="Beliveau C."/>
            <person name="Gagne P."/>
            <person name="Picq S."/>
            <person name="Vernygora O."/>
            <person name="Keeling C.I."/>
            <person name="Pinkney K."/>
            <person name="Doucet D."/>
            <person name="Wen F."/>
            <person name="Johnston J.S."/>
            <person name="Maaroufi H."/>
            <person name="Boyle B."/>
            <person name="Laroche J."/>
            <person name="Dewar K."/>
            <person name="Juretic N."/>
            <person name="Blackburn G."/>
            <person name="Nisole A."/>
            <person name="Brunet B."/>
            <person name="Brandao M."/>
            <person name="Lumley L."/>
            <person name="Duan J."/>
            <person name="Quan G."/>
            <person name="Lucarotti C.J."/>
            <person name="Roe A.D."/>
            <person name="Sperling F.A.H."/>
            <person name="Levesque R.C."/>
            <person name="Cusson M."/>
        </authorList>
    </citation>
    <scope>NUCLEOTIDE SEQUENCE [LARGE SCALE GENOMIC DNA]</scope>
    <source>
        <strain evidence="1">Glfc:IPQL:Cfum</strain>
    </source>
</reference>
<accession>A0ACC0JVK0</accession>
<gene>
    <name evidence="1" type="ORF">MSG28_002453</name>
</gene>
<dbReference type="EMBL" id="CM046103">
    <property type="protein sequence ID" value="KAI8428231.1"/>
    <property type="molecule type" value="Genomic_DNA"/>
</dbReference>
<comment type="caution">
    <text evidence="1">The sequence shown here is derived from an EMBL/GenBank/DDBJ whole genome shotgun (WGS) entry which is preliminary data.</text>
</comment>